<dbReference type="InterPro" id="IPR017819">
    <property type="entry name" value="Plasmid_partition_RepB"/>
</dbReference>
<dbReference type="InterPro" id="IPR050336">
    <property type="entry name" value="Chromosome_partition/occlusion"/>
</dbReference>
<dbReference type="AlphaFoldDB" id="A0A086XR03"/>
<dbReference type="CDD" id="cd16405">
    <property type="entry name" value="RepB_like_N"/>
    <property type="match status" value="1"/>
</dbReference>
<keyword evidence="5" id="KW-1185">Reference proteome</keyword>
<reference evidence="4 5" key="1">
    <citation type="submission" date="2014-03" db="EMBL/GenBank/DDBJ databases">
        <title>Genome of Paenirhodobacter enshiensis DW2-9.</title>
        <authorList>
            <person name="Wang D."/>
            <person name="Wang G."/>
        </authorList>
    </citation>
    <scope>NUCLEOTIDE SEQUENCE [LARGE SCALE GENOMIC DNA]</scope>
    <source>
        <strain evidence="4 5">DW2-9</strain>
    </source>
</reference>
<dbReference type="InterPro" id="IPR004437">
    <property type="entry name" value="ParB/RepB/Spo0J"/>
</dbReference>
<organism evidence="4 5">
    <name type="scientific">Paenirhodobacter enshiensis</name>
    <dbReference type="NCBI Taxonomy" id="1105367"/>
    <lineage>
        <taxon>Bacteria</taxon>
        <taxon>Pseudomonadati</taxon>
        <taxon>Pseudomonadota</taxon>
        <taxon>Alphaproteobacteria</taxon>
        <taxon>Rhodobacterales</taxon>
        <taxon>Rhodobacter group</taxon>
        <taxon>Paenirhodobacter</taxon>
    </lineage>
</organism>
<dbReference type="PANTHER" id="PTHR33375:SF1">
    <property type="entry name" value="CHROMOSOME-PARTITIONING PROTEIN PARB-RELATED"/>
    <property type="match status" value="1"/>
</dbReference>
<dbReference type="Proteomes" id="UP000028824">
    <property type="component" value="Unassembled WGS sequence"/>
</dbReference>
<dbReference type="SUPFAM" id="SSF110849">
    <property type="entry name" value="ParB/Sulfiredoxin"/>
    <property type="match status" value="1"/>
</dbReference>
<dbReference type="GO" id="GO:0003677">
    <property type="term" value="F:DNA binding"/>
    <property type="evidence" value="ECO:0007669"/>
    <property type="project" value="InterPro"/>
</dbReference>
<dbReference type="Pfam" id="PF02195">
    <property type="entry name" value="ParB_N"/>
    <property type="match status" value="1"/>
</dbReference>
<dbReference type="RefSeq" id="WP_036639912.1">
    <property type="nucleotide sequence ID" value="NZ_JFZB01000046.1"/>
</dbReference>
<feature type="region of interest" description="Disordered" evidence="2">
    <location>
        <begin position="1"/>
        <end position="24"/>
    </location>
</feature>
<dbReference type="SMART" id="SM00470">
    <property type="entry name" value="ParB"/>
    <property type="match status" value="1"/>
</dbReference>
<dbReference type="Pfam" id="PF07506">
    <property type="entry name" value="RepB"/>
    <property type="match status" value="1"/>
</dbReference>
<dbReference type="STRING" id="1105367.CG50_10170"/>
<dbReference type="eggNOG" id="COG1475">
    <property type="taxonomic scope" value="Bacteria"/>
</dbReference>
<dbReference type="OrthoDB" id="7908920at2"/>
<proteinExistence type="inferred from homology"/>
<sequence>MTDSKKKRLSMLDQLTPSAVPAPSMMSTNRALRAARDAVDTHRIWEIDPKDIADNRISDRLDPGDLAELRASIETNGQAVPILVRRDPQDQNRYLLVYGRRRLEAIRGSEKIGTVRALIANMNDDDAVRAQVAENTARQDLSFIERALFARDLLNDSFGTQAQVAEVLSVTRSMISMLLSIAESIGPDLARAIGPAPGIGRPRWEALAADLAATGLPREALIETAVQARAGAPEGADPSVVAFEAVSKQLRKALSVPRVPAPGTETTQALTLNGKTAGKVIRTKQGVKLDLRLAETEFADWLAAQAQDLIAELNQRWKAQNRN</sequence>
<evidence type="ECO:0000313" key="5">
    <source>
        <dbReference type="Proteomes" id="UP000028824"/>
    </source>
</evidence>
<dbReference type="PANTHER" id="PTHR33375">
    <property type="entry name" value="CHROMOSOME-PARTITIONING PROTEIN PARB-RELATED"/>
    <property type="match status" value="1"/>
</dbReference>
<protein>
    <submittedName>
        <fullName evidence="4">Rep B partitioning protein/ParB</fullName>
    </submittedName>
</protein>
<dbReference type="NCBIfam" id="TIGR03454">
    <property type="entry name" value="partition_RepB"/>
    <property type="match status" value="1"/>
</dbReference>
<dbReference type="InterPro" id="IPR003115">
    <property type="entry name" value="ParB_N"/>
</dbReference>
<dbReference type="InterPro" id="IPR037972">
    <property type="entry name" value="RepB_N"/>
</dbReference>
<comment type="similarity">
    <text evidence="1">Belongs to the ParB family.</text>
</comment>
<dbReference type="NCBIfam" id="TIGR00180">
    <property type="entry name" value="parB_part"/>
    <property type="match status" value="1"/>
</dbReference>
<evidence type="ECO:0000256" key="1">
    <source>
        <dbReference type="ARBA" id="ARBA00006295"/>
    </source>
</evidence>
<dbReference type="SUPFAM" id="SSF109709">
    <property type="entry name" value="KorB DNA-binding domain-like"/>
    <property type="match status" value="1"/>
</dbReference>
<dbReference type="Gene3D" id="3.90.1530.30">
    <property type="match status" value="1"/>
</dbReference>
<dbReference type="GO" id="GO:0005694">
    <property type="term" value="C:chromosome"/>
    <property type="evidence" value="ECO:0007669"/>
    <property type="project" value="TreeGrafter"/>
</dbReference>
<evidence type="ECO:0000259" key="3">
    <source>
        <dbReference type="SMART" id="SM00470"/>
    </source>
</evidence>
<gene>
    <name evidence="4" type="ORF">CG50_10170</name>
</gene>
<dbReference type="InterPro" id="IPR036086">
    <property type="entry name" value="ParB/Sulfiredoxin_sf"/>
</dbReference>
<dbReference type="Gene3D" id="1.10.10.2830">
    <property type="match status" value="1"/>
</dbReference>
<accession>A0A086XR03</accession>
<dbReference type="GO" id="GO:0007059">
    <property type="term" value="P:chromosome segregation"/>
    <property type="evidence" value="ECO:0007669"/>
    <property type="project" value="TreeGrafter"/>
</dbReference>
<evidence type="ECO:0000313" key="4">
    <source>
        <dbReference type="EMBL" id="KFI24453.1"/>
    </source>
</evidence>
<comment type="caution">
    <text evidence="4">The sequence shown here is derived from an EMBL/GenBank/DDBJ whole genome shotgun (WGS) entry which is preliminary data.</text>
</comment>
<dbReference type="InterPro" id="IPR011111">
    <property type="entry name" value="Plasmid_RepB"/>
</dbReference>
<feature type="domain" description="ParB-like N-terminal" evidence="3">
    <location>
        <begin position="45"/>
        <end position="136"/>
    </location>
</feature>
<evidence type="ECO:0000256" key="2">
    <source>
        <dbReference type="SAM" id="MobiDB-lite"/>
    </source>
</evidence>
<name>A0A086XR03_9RHOB</name>
<dbReference type="EMBL" id="JFZB01000046">
    <property type="protein sequence ID" value="KFI24453.1"/>
    <property type="molecule type" value="Genomic_DNA"/>
</dbReference>